<dbReference type="SUPFAM" id="SSF56601">
    <property type="entry name" value="beta-lactamase/transpeptidase-like"/>
    <property type="match status" value="1"/>
</dbReference>
<keyword evidence="2" id="KW-0378">Hydrolase</keyword>
<gene>
    <name evidence="2" type="ORF">DDIC_09435</name>
</gene>
<dbReference type="InterPro" id="IPR050789">
    <property type="entry name" value="Diverse_Enzym_Activities"/>
</dbReference>
<evidence type="ECO:0000259" key="1">
    <source>
        <dbReference type="Pfam" id="PF00144"/>
    </source>
</evidence>
<dbReference type="AlphaFoldDB" id="A0A4P7UR20"/>
<dbReference type="RefSeq" id="WP_136400204.1">
    <property type="nucleotide sequence ID" value="NZ_CP036295.1"/>
</dbReference>
<proteinExistence type="predicted"/>
<evidence type="ECO:0000313" key="3">
    <source>
        <dbReference type="Proteomes" id="UP000297065"/>
    </source>
</evidence>
<protein>
    <submittedName>
        <fullName evidence="2">Class A beta-lactamase-related serine hydrolase</fullName>
    </submittedName>
</protein>
<dbReference type="GO" id="GO:0016787">
    <property type="term" value="F:hydrolase activity"/>
    <property type="evidence" value="ECO:0007669"/>
    <property type="project" value="UniProtKB-KW"/>
</dbReference>
<reference evidence="2 3" key="1">
    <citation type="submission" date="2019-02" db="EMBL/GenBank/DDBJ databases">
        <title>Complete Genome Sequence of Desulfovibrio desulfuricans IC1, a Sulfonate Utilizing Anaerobe.</title>
        <authorList>
            <person name="Day L.A."/>
            <person name="De Leon K.B."/>
            <person name="Wall J.D."/>
        </authorList>
    </citation>
    <scope>NUCLEOTIDE SEQUENCE [LARGE SCALE GENOMIC DNA]</scope>
    <source>
        <strain evidence="2 3">IC1</strain>
    </source>
</reference>
<dbReference type="Pfam" id="PF00144">
    <property type="entry name" value="Beta-lactamase"/>
    <property type="match status" value="1"/>
</dbReference>
<evidence type="ECO:0000313" key="2">
    <source>
        <dbReference type="EMBL" id="QCC86092.1"/>
    </source>
</evidence>
<organism evidence="2 3">
    <name type="scientific">Desulfovibrio desulfuricans</name>
    <dbReference type="NCBI Taxonomy" id="876"/>
    <lineage>
        <taxon>Bacteria</taxon>
        <taxon>Pseudomonadati</taxon>
        <taxon>Thermodesulfobacteriota</taxon>
        <taxon>Desulfovibrionia</taxon>
        <taxon>Desulfovibrionales</taxon>
        <taxon>Desulfovibrionaceae</taxon>
        <taxon>Desulfovibrio</taxon>
    </lineage>
</organism>
<sequence>MRNRPIRWRVVADRIRALFFLWLFVAAAGVLGLCGGACSAWADATGAVDSGLTKRLDAVLDEAVAQKKIVGAVVVAARNGQVVYQRAVGMADLENGTPMSLDTRFRLASMSKPVVSAAALALIDRGILGLDDPVTRWVPSFTPMFEGKAEQTITVRQLLTHTAGLSYGFLEPPDGPMAQAEVSDGLDNPPITLEENVWRLAGVPLYYEPGTSWKYSLAIDVLGEVVSRAGGDTLPLVVNKFVTGPLGMDSTGFVADKPDMLAAAYVWDDGKLRRMAEAETVSNGVSATRYAPGRALDAQAYPSGGAGLVGTAADYLKFLEAIRNNGGSILMPETAQSMTADQIGPVFSRRMDKTAAKTTEVVAPGWGFGFGAAVLLQPGKAEYAAGPGTWSWSGAYGTHFFMDRANGISFVALTNTTPTGMAGPFAVSLARAVYGQK</sequence>
<accession>A0A4P7UR20</accession>
<dbReference type="Proteomes" id="UP000297065">
    <property type="component" value="Chromosome"/>
</dbReference>
<dbReference type="PANTHER" id="PTHR43283:SF3">
    <property type="entry name" value="BETA-LACTAMASE FAMILY PROTEIN (AFU_ORTHOLOGUE AFUA_5G07500)"/>
    <property type="match status" value="1"/>
</dbReference>
<dbReference type="PANTHER" id="PTHR43283">
    <property type="entry name" value="BETA-LACTAMASE-RELATED"/>
    <property type="match status" value="1"/>
</dbReference>
<dbReference type="InterPro" id="IPR001466">
    <property type="entry name" value="Beta-lactam-related"/>
</dbReference>
<dbReference type="Gene3D" id="3.40.710.10">
    <property type="entry name" value="DD-peptidase/beta-lactamase superfamily"/>
    <property type="match status" value="1"/>
</dbReference>
<name>A0A4P7UR20_DESDE</name>
<dbReference type="InterPro" id="IPR012338">
    <property type="entry name" value="Beta-lactam/transpept-like"/>
</dbReference>
<dbReference type="OrthoDB" id="5705574at2"/>
<dbReference type="EMBL" id="CP036295">
    <property type="protein sequence ID" value="QCC86092.1"/>
    <property type="molecule type" value="Genomic_DNA"/>
</dbReference>
<feature type="domain" description="Beta-lactamase-related" evidence="1">
    <location>
        <begin position="56"/>
        <end position="422"/>
    </location>
</feature>